<keyword evidence="3" id="KW-1185">Reference proteome</keyword>
<gene>
    <name evidence="2" type="ORF">ASU31_10600</name>
</gene>
<evidence type="ECO:0000259" key="1">
    <source>
        <dbReference type="Pfam" id="PF12508"/>
    </source>
</evidence>
<dbReference type="RefSeq" id="WP_057932300.1">
    <property type="nucleotide sequence ID" value="NZ_LMZQ01000006.1"/>
</dbReference>
<reference evidence="2 3" key="1">
    <citation type="submission" date="2015-11" db="EMBL/GenBank/DDBJ databases">
        <title>Sequence of Pedobacter ginsenosidimutans.</title>
        <authorList>
            <person name="Carson E."/>
            <person name="Keyser V."/>
            <person name="Newman J."/>
            <person name="Miller J."/>
        </authorList>
    </citation>
    <scope>NUCLEOTIDE SEQUENCE [LARGE SCALE GENOMIC DNA]</scope>
    <source>
        <strain evidence="2 3">KACC 14530</strain>
    </source>
</reference>
<evidence type="ECO:0000313" key="3">
    <source>
        <dbReference type="Proteomes" id="UP000051950"/>
    </source>
</evidence>
<organism evidence="2 3">
    <name type="scientific">Pedobacter ginsenosidimutans</name>
    <dbReference type="NCBI Taxonomy" id="687842"/>
    <lineage>
        <taxon>Bacteria</taxon>
        <taxon>Pseudomonadati</taxon>
        <taxon>Bacteroidota</taxon>
        <taxon>Sphingobacteriia</taxon>
        <taxon>Sphingobacteriales</taxon>
        <taxon>Sphingobacteriaceae</taxon>
        <taxon>Pedobacter</taxon>
    </lineage>
</organism>
<protein>
    <submittedName>
        <fullName evidence="2">Conjugal transfer protein TraM</fullName>
    </submittedName>
</protein>
<accession>A0A0T5VPY5</accession>
<dbReference type="InterPro" id="IPR055407">
    <property type="entry name" value="TraM_C"/>
</dbReference>
<name>A0A0T5VPY5_9SPHI</name>
<sequence length="352" mass="37838">MKRNRMEKRKVLMLLPFLVLPFLAFGFYALGGGSGISAQQAALPKGINTALPDAQFKGKQPDDKMEIYNQVIADSGKIGGIDAIAAKFGLDMKEDPQTAQINEKLAAINKEINAPYAAPKNNAGSGIDLTGGFQNNKMTSDVDRLEALMKNMKENSAEVDPEMVQLNAMMDKLIAVQNPDLAGQIYKKQDAKIVPDSLFKAIPAVIAMNQRARQGSVVELRLLDSVVLNGVVFPKGHPLFGLAAFSNQRLNLEIKNVRLGNQVIPVNLTVFDQRDAMQGINAPEALLTDAVNGGTTDAIGGLGLSGFDLTTQIAGAGIDAAKSLLTKKIGRVKQNLKAGYPLLLRDNTKKLK</sequence>
<dbReference type="Proteomes" id="UP000051950">
    <property type="component" value="Unassembled WGS sequence"/>
</dbReference>
<evidence type="ECO:0000313" key="2">
    <source>
        <dbReference type="EMBL" id="KRT15950.1"/>
    </source>
</evidence>
<dbReference type="Pfam" id="PF12508">
    <property type="entry name" value="Transposon_TraM"/>
    <property type="match status" value="1"/>
</dbReference>
<dbReference type="OrthoDB" id="1453786at2"/>
<feature type="domain" description="Conjugative transposon TraM C-terminal" evidence="1">
    <location>
        <begin position="202"/>
        <end position="345"/>
    </location>
</feature>
<dbReference type="EMBL" id="LMZQ01000006">
    <property type="protein sequence ID" value="KRT15950.1"/>
    <property type="molecule type" value="Genomic_DNA"/>
</dbReference>
<dbReference type="AlphaFoldDB" id="A0A0T5VPY5"/>
<proteinExistence type="predicted"/>
<dbReference type="STRING" id="687842.ASU31_10600"/>
<comment type="caution">
    <text evidence="2">The sequence shown here is derived from an EMBL/GenBank/DDBJ whole genome shotgun (WGS) entry which is preliminary data.</text>
</comment>